<dbReference type="Proteomes" id="UP000266721">
    <property type="component" value="Unassembled WGS sequence"/>
</dbReference>
<reference evidence="1 2" key="1">
    <citation type="journal article" date="2016" name="PLoS ONE">
        <title>A First Insight into the Genome of the Filter-Feeder Mussel Mytilus galloprovincialis.</title>
        <authorList>
            <person name="Murgarella M."/>
            <person name="Puiu D."/>
            <person name="Novoa B."/>
            <person name="Figueras A."/>
            <person name="Posada D."/>
            <person name="Canchaya C."/>
        </authorList>
    </citation>
    <scope>NUCLEOTIDE SEQUENCE [LARGE SCALE GENOMIC DNA]</scope>
    <source>
        <tissue evidence="1">Muscle</tissue>
    </source>
</reference>
<evidence type="ECO:0000313" key="2">
    <source>
        <dbReference type="Proteomes" id="UP000266721"/>
    </source>
</evidence>
<dbReference type="EMBL" id="KV585005">
    <property type="protein sequence ID" value="OPL33072.1"/>
    <property type="molecule type" value="Genomic_DNA"/>
</dbReference>
<dbReference type="AlphaFoldDB" id="A0A3L5TT45"/>
<name>A0A3L5TT45_MYTGA</name>
<accession>A0A3L5TT45</accession>
<comment type="caution">
    <text evidence="1">The sequence shown here is derived from an EMBL/GenBank/DDBJ whole genome shotgun (WGS) entry which is preliminary data.</text>
</comment>
<organism evidence="1 2">
    <name type="scientific">Mytilus galloprovincialis</name>
    <name type="common">Mediterranean mussel</name>
    <dbReference type="NCBI Taxonomy" id="29158"/>
    <lineage>
        <taxon>Eukaryota</taxon>
        <taxon>Metazoa</taxon>
        <taxon>Spiralia</taxon>
        <taxon>Lophotrochozoa</taxon>
        <taxon>Mollusca</taxon>
        <taxon>Bivalvia</taxon>
        <taxon>Autobranchia</taxon>
        <taxon>Pteriomorphia</taxon>
        <taxon>Mytilida</taxon>
        <taxon>Mytiloidea</taxon>
        <taxon>Mytilidae</taxon>
        <taxon>Mytilinae</taxon>
        <taxon>Mytilus</taxon>
    </lineage>
</organism>
<keyword evidence="2" id="KW-1185">Reference proteome</keyword>
<feature type="non-terminal residue" evidence="1">
    <location>
        <position position="73"/>
    </location>
</feature>
<evidence type="ECO:0000313" key="1">
    <source>
        <dbReference type="EMBL" id="OPL33072.1"/>
    </source>
</evidence>
<protein>
    <submittedName>
        <fullName evidence="1">Uncharacterized protein</fullName>
    </submittedName>
</protein>
<feature type="non-terminal residue" evidence="1">
    <location>
        <position position="1"/>
    </location>
</feature>
<proteinExistence type="predicted"/>
<gene>
    <name evidence="1" type="ORF">AM593_08409</name>
</gene>
<sequence length="73" mass="8640">LLKHKLMVLDQITLEKCRHHCRGYRYLGLQCNVIINARLPFQAFHLWNSLSDFKSILNSKSELQLTIDIHINH</sequence>